<dbReference type="EMBL" id="LSSM01004503">
    <property type="protein sequence ID" value="OMJ14755.1"/>
    <property type="molecule type" value="Genomic_DNA"/>
</dbReference>
<accession>A0A1R1XJE7</accession>
<feature type="non-terminal residue" evidence="1">
    <location>
        <position position="44"/>
    </location>
</feature>
<comment type="caution">
    <text evidence="1">The sequence shown here is derived from an EMBL/GenBank/DDBJ whole genome shotgun (WGS) entry which is preliminary data.</text>
</comment>
<protein>
    <submittedName>
        <fullName evidence="1">Uncharacterized protein</fullName>
    </submittedName>
</protein>
<gene>
    <name evidence="1" type="ORF">AYI69_g8458</name>
</gene>
<sequence>MCAKMSHCRVSCTPWTCVHFNSPDDRSKEFGRVERPDGVATIDS</sequence>
<organism evidence="1 2">
    <name type="scientific">Smittium culicis</name>
    <dbReference type="NCBI Taxonomy" id="133412"/>
    <lineage>
        <taxon>Eukaryota</taxon>
        <taxon>Fungi</taxon>
        <taxon>Fungi incertae sedis</taxon>
        <taxon>Zoopagomycota</taxon>
        <taxon>Kickxellomycotina</taxon>
        <taxon>Harpellomycetes</taxon>
        <taxon>Harpellales</taxon>
        <taxon>Legeriomycetaceae</taxon>
        <taxon>Smittium</taxon>
    </lineage>
</organism>
<evidence type="ECO:0000313" key="1">
    <source>
        <dbReference type="EMBL" id="OMJ14755.1"/>
    </source>
</evidence>
<reference evidence="2" key="1">
    <citation type="submission" date="2017-01" db="EMBL/GenBank/DDBJ databases">
        <authorList>
            <person name="Wang Y."/>
            <person name="White M."/>
            <person name="Kvist S."/>
            <person name="Moncalvo J.-M."/>
        </authorList>
    </citation>
    <scope>NUCLEOTIDE SEQUENCE [LARGE SCALE GENOMIC DNA]</scope>
    <source>
        <strain evidence="2">ID-206-W2</strain>
    </source>
</reference>
<keyword evidence="2" id="KW-1185">Reference proteome</keyword>
<name>A0A1R1XJE7_9FUNG</name>
<dbReference type="Proteomes" id="UP000187429">
    <property type="component" value="Unassembled WGS sequence"/>
</dbReference>
<dbReference type="AlphaFoldDB" id="A0A1R1XJE7"/>
<evidence type="ECO:0000313" key="2">
    <source>
        <dbReference type="Proteomes" id="UP000187429"/>
    </source>
</evidence>
<proteinExistence type="predicted"/>